<dbReference type="Proteomes" id="UP000694864">
    <property type="component" value="Chromosome 8"/>
</dbReference>
<dbReference type="PANTHER" id="PTHR46890:SF48">
    <property type="entry name" value="RNA-DIRECTED DNA POLYMERASE"/>
    <property type="match status" value="1"/>
</dbReference>
<protein>
    <submittedName>
        <fullName evidence="3">Uncharacterized protein LOC104709265</fullName>
    </submittedName>
</protein>
<feature type="region of interest" description="Disordered" evidence="1">
    <location>
        <begin position="255"/>
        <end position="274"/>
    </location>
</feature>
<dbReference type="InterPro" id="IPR052343">
    <property type="entry name" value="Retrotransposon-Effector_Assoc"/>
</dbReference>
<keyword evidence="2" id="KW-1185">Reference proteome</keyword>
<dbReference type="PANTHER" id="PTHR46890">
    <property type="entry name" value="NON-LTR RETROLELEMENT REVERSE TRANSCRIPTASE-LIKE PROTEIN-RELATED"/>
    <property type="match status" value="1"/>
</dbReference>
<sequence>MRDHSVPQVLINQIRADLNKAYREEETYWKLKSRNQWMNLGDRNTKYFHAATKVRKSKNRLKSMLDAHGIEHFCDSAIGKVAEDYFTNLFTTAQHTNMEEILADIEPKVTQDMNNMLTQPVTDQEIKAAVFSIGADRAPGHDGFTAAFYQQFWELIGNDICSMAAFVPGRNISDNILVAHELMHSLKSRKDFQTDFIAVKTDISKAYDRVEWNFLEHVMLKMGFNTLWVTWIMQCVKTVSYEVLINGSPYGHIKPSRGIQQESRENKTNSRNAVNKRVSIDITSPFCG</sequence>
<dbReference type="GeneID" id="104709265"/>
<proteinExistence type="predicted"/>
<evidence type="ECO:0000313" key="2">
    <source>
        <dbReference type="Proteomes" id="UP000694864"/>
    </source>
</evidence>
<gene>
    <name evidence="3" type="primary">LOC104709265</name>
</gene>
<reference evidence="2" key="1">
    <citation type="journal article" date="2014" name="Nat. Commun.">
        <title>The emerging biofuel crop Camelina sativa retains a highly undifferentiated hexaploid genome structure.</title>
        <authorList>
            <person name="Kagale S."/>
            <person name="Koh C."/>
            <person name="Nixon J."/>
            <person name="Bollina V."/>
            <person name="Clarke W.E."/>
            <person name="Tuteja R."/>
            <person name="Spillane C."/>
            <person name="Robinson S.J."/>
            <person name="Links M.G."/>
            <person name="Clarke C."/>
            <person name="Higgins E.E."/>
            <person name="Huebert T."/>
            <person name="Sharpe A.G."/>
            <person name="Parkin I.A."/>
        </authorList>
    </citation>
    <scope>NUCLEOTIDE SEQUENCE [LARGE SCALE GENOMIC DNA]</scope>
    <source>
        <strain evidence="2">cv. DH55</strain>
    </source>
</reference>
<reference evidence="3" key="2">
    <citation type="submission" date="2025-08" db="UniProtKB">
        <authorList>
            <consortium name="RefSeq"/>
        </authorList>
    </citation>
    <scope>IDENTIFICATION</scope>
    <source>
        <tissue evidence="3">Leaf</tissue>
    </source>
</reference>
<name>A0ABM0TCJ2_CAMSA</name>
<evidence type="ECO:0000256" key="1">
    <source>
        <dbReference type="SAM" id="MobiDB-lite"/>
    </source>
</evidence>
<evidence type="ECO:0000313" key="3">
    <source>
        <dbReference type="RefSeq" id="XP_010424208.1"/>
    </source>
</evidence>
<accession>A0ABM0TCJ2</accession>
<organism evidence="2 3">
    <name type="scientific">Camelina sativa</name>
    <name type="common">False flax</name>
    <name type="synonym">Myagrum sativum</name>
    <dbReference type="NCBI Taxonomy" id="90675"/>
    <lineage>
        <taxon>Eukaryota</taxon>
        <taxon>Viridiplantae</taxon>
        <taxon>Streptophyta</taxon>
        <taxon>Embryophyta</taxon>
        <taxon>Tracheophyta</taxon>
        <taxon>Spermatophyta</taxon>
        <taxon>Magnoliopsida</taxon>
        <taxon>eudicotyledons</taxon>
        <taxon>Gunneridae</taxon>
        <taxon>Pentapetalae</taxon>
        <taxon>rosids</taxon>
        <taxon>malvids</taxon>
        <taxon>Brassicales</taxon>
        <taxon>Brassicaceae</taxon>
        <taxon>Camelineae</taxon>
        <taxon>Camelina</taxon>
    </lineage>
</organism>
<dbReference type="RefSeq" id="XP_010424208.1">
    <property type="nucleotide sequence ID" value="XM_010425906.1"/>
</dbReference>